<name>A0A841JUY5_9BACT</name>
<dbReference type="InterPro" id="IPR051200">
    <property type="entry name" value="Host-pathogen_enzymatic-act"/>
</dbReference>
<dbReference type="GO" id="GO:0003677">
    <property type="term" value="F:DNA binding"/>
    <property type="evidence" value="ECO:0007669"/>
    <property type="project" value="UniProtKB-KW"/>
</dbReference>
<organism evidence="2 3">
    <name type="scientific">Silvibacterium bohemicum</name>
    <dbReference type="NCBI Taxonomy" id="1577686"/>
    <lineage>
        <taxon>Bacteria</taxon>
        <taxon>Pseudomonadati</taxon>
        <taxon>Acidobacteriota</taxon>
        <taxon>Terriglobia</taxon>
        <taxon>Terriglobales</taxon>
        <taxon>Acidobacteriaceae</taxon>
        <taxon>Silvibacterium</taxon>
    </lineage>
</organism>
<evidence type="ECO:0000256" key="1">
    <source>
        <dbReference type="SAM" id="SignalP"/>
    </source>
</evidence>
<dbReference type="AlphaFoldDB" id="A0A841JUY5"/>
<dbReference type="InterPro" id="IPR015943">
    <property type="entry name" value="WD40/YVTN_repeat-like_dom_sf"/>
</dbReference>
<keyword evidence="2" id="KW-0238">DNA-binding</keyword>
<feature type="signal peptide" evidence="1">
    <location>
        <begin position="1"/>
        <end position="28"/>
    </location>
</feature>
<sequence length="345" mass="36524">MRKSLKSRWSRLLVAGATISMMGSAAVAQGPYHVAAQWHVGGDTGWDYLAVDPMSKLLYITHGNHVLVIDTATGKVKTDITGLKGTHGVAFDTSGKFGYISDGGANEVVVFDRKTDAILEHIPAGTNPDGIVFEPVTQTVWAFNGRSKNATVIDDSTHQVVATVSLPGKPEFPVADGKGSVYDNIEDLSQIVHIDAKTHTVLGAWPIAPCEGPSGLAIDKQHERLFAVCDQKMAVVDANTGKVVATPTIGDGPDAAGFDPKNQLAFSSNGEGTLTVVHEDSPDSYSVLQTLTTKRGARTMAFDESTGNVYVVTADFGPRPAATADNPRPRPSILPGSFVVMVISR</sequence>
<keyword evidence="1" id="KW-0732">Signal</keyword>
<dbReference type="InterPro" id="IPR011048">
    <property type="entry name" value="Haem_d1_sf"/>
</dbReference>
<protein>
    <submittedName>
        <fullName evidence="2">DNA-binding beta-propeller fold protein YncE</fullName>
    </submittedName>
</protein>
<dbReference type="Proteomes" id="UP000538666">
    <property type="component" value="Unassembled WGS sequence"/>
</dbReference>
<reference evidence="2 3" key="1">
    <citation type="submission" date="2020-08" db="EMBL/GenBank/DDBJ databases">
        <title>Genomic Encyclopedia of Type Strains, Phase IV (KMG-IV): sequencing the most valuable type-strain genomes for metagenomic binning, comparative biology and taxonomic classification.</title>
        <authorList>
            <person name="Goeker M."/>
        </authorList>
    </citation>
    <scope>NUCLEOTIDE SEQUENCE [LARGE SCALE GENOMIC DNA]</scope>
    <source>
        <strain evidence="2 3">DSM 103733</strain>
    </source>
</reference>
<evidence type="ECO:0000313" key="2">
    <source>
        <dbReference type="EMBL" id="MBB6145146.1"/>
    </source>
</evidence>
<accession>A0A841JUY5</accession>
<dbReference type="SUPFAM" id="SSF51004">
    <property type="entry name" value="C-terminal (heme d1) domain of cytochrome cd1-nitrite reductase"/>
    <property type="match status" value="1"/>
</dbReference>
<keyword evidence="3" id="KW-1185">Reference proteome</keyword>
<dbReference type="EMBL" id="JACHEK010000006">
    <property type="protein sequence ID" value="MBB6145146.1"/>
    <property type="molecule type" value="Genomic_DNA"/>
</dbReference>
<evidence type="ECO:0000313" key="3">
    <source>
        <dbReference type="Proteomes" id="UP000538666"/>
    </source>
</evidence>
<dbReference type="PANTHER" id="PTHR47197:SF3">
    <property type="entry name" value="DIHYDRO-HEME D1 DEHYDROGENASE"/>
    <property type="match status" value="1"/>
</dbReference>
<proteinExistence type="predicted"/>
<dbReference type="Gene3D" id="2.130.10.10">
    <property type="entry name" value="YVTN repeat-like/Quinoprotein amine dehydrogenase"/>
    <property type="match status" value="2"/>
</dbReference>
<feature type="chain" id="PRO_5032786753" evidence="1">
    <location>
        <begin position="29"/>
        <end position="345"/>
    </location>
</feature>
<gene>
    <name evidence="2" type="ORF">HNQ77_003104</name>
</gene>
<dbReference type="PANTHER" id="PTHR47197">
    <property type="entry name" value="PROTEIN NIRF"/>
    <property type="match status" value="1"/>
</dbReference>
<dbReference type="RefSeq" id="WP_231581570.1">
    <property type="nucleotide sequence ID" value="NZ_JACHEK010000006.1"/>
</dbReference>
<comment type="caution">
    <text evidence="2">The sequence shown here is derived from an EMBL/GenBank/DDBJ whole genome shotgun (WGS) entry which is preliminary data.</text>
</comment>